<keyword evidence="4" id="KW-1185">Reference proteome</keyword>
<dbReference type="PANTHER" id="PTHR45641">
    <property type="entry name" value="TETRATRICOPEPTIDE REPEAT PROTEIN (AFU_ORTHOLOGUE AFUA_6G03870)"/>
    <property type="match status" value="1"/>
</dbReference>
<accession>T0PUM9</accession>
<dbReference type="VEuPathDB" id="FungiDB:SDRG_13102"/>
<dbReference type="EMBL" id="JH767186">
    <property type="protein sequence ID" value="EQC29229.1"/>
    <property type="molecule type" value="Genomic_DNA"/>
</dbReference>
<evidence type="ECO:0000313" key="4">
    <source>
        <dbReference type="Proteomes" id="UP000030762"/>
    </source>
</evidence>
<dbReference type="Proteomes" id="UP000030762">
    <property type="component" value="Unassembled WGS sequence"/>
</dbReference>
<evidence type="ECO:0000256" key="2">
    <source>
        <dbReference type="ARBA" id="ARBA00022803"/>
    </source>
</evidence>
<dbReference type="InParanoid" id="T0PUM9"/>
<dbReference type="SUPFAM" id="SSF48452">
    <property type="entry name" value="TPR-like"/>
    <property type="match status" value="2"/>
</dbReference>
<keyword evidence="2" id="KW-0802">TPR repeat</keyword>
<dbReference type="PANTHER" id="PTHR45641:SF19">
    <property type="entry name" value="NEPHROCYSTIN-3"/>
    <property type="match status" value="1"/>
</dbReference>
<gene>
    <name evidence="3" type="ORF">SDRG_13102</name>
</gene>
<dbReference type="OMA" id="SEANCYV"/>
<evidence type="ECO:0000256" key="1">
    <source>
        <dbReference type="ARBA" id="ARBA00022737"/>
    </source>
</evidence>
<keyword evidence="1" id="KW-0677">Repeat</keyword>
<dbReference type="InterPro" id="IPR019734">
    <property type="entry name" value="TPR_rpt"/>
</dbReference>
<dbReference type="RefSeq" id="XP_008617407.1">
    <property type="nucleotide sequence ID" value="XM_008619185.1"/>
</dbReference>
<dbReference type="Pfam" id="PF13374">
    <property type="entry name" value="TPR_10"/>
    <property type="match status" value="1"/>
</dbReference>
<dbReference type="InterPro" id="IPR011990">
    <property type="entry name" value="TPR-like_helical_dom_sf"/>
</dbReference>
<reference evidence="3 4" key="1">
    <citation type="submission" date="2012-04" db="EMBL/GenBank/DDBJ databases">
        <title>The Genome Sequence of Saprolegnia declina VS20.</title>
        <authorList>
            <consortium name="The Broad Institute Genome Sequencing Platform"/>
            <person name="Russ C."/>
            <person name="Nusbaum C."/>
            <person name="Tyler B."/>
            <person name="van West P."/>
            <person name="Dieguez-Uribeondo J."/>
            <person name="de Bruijn I."/>
            <person name="Tripathy S."/>
            <person name="Jiang R."/>
            <person name="Young S.K."/>
            <person name="Zeng Q."/>
            <person name="Gargeya S."/>
            <person name="Fitzgerald M."/>
            <person name="Haas B."/>
            <person name="Abouelleil A."/>
            <person name="Alvarado L."/>
            <person name="Arachchi H.M."/>
            <person name="Berlin A."/>
            <person name="Chapman S.B."/>
            <person name="Goldberg J."/>
            <person name="Griggs A."/>
            <person name="Gujja S."/>
            <person name="Hansen M."/>
            <person name="Howarth C."/>
            <person name="Imamovic A."/>
            <person name="Larimer J."/>
            <person name="McCowen C."/>
            <person name="Montmayeur A."/>
            <person name="Murphy C."/>
            <person name="Neiman D."/>
            <person name="Pearson M."/>
            <person name="Priest M."/>
            <person name="Roberts A."/>
            <person name="Saif S."/>
            <person name="Shea T."/>
            <person name="Sisk P."/>
            <person name="Sykes S."/>
            <person name="Wortman J."/>
            <person name="Nusbaum C."/>
            <person name="Birren B."/>
        </authorList>
    </citation>
    <scope>NUCLEOTIDE SEQUENCE [LARGE SCALE GENOMIC DNA]</scope>
    <source>
        <strain evidence="3 4">VS20</strain>
    </source>
</reference>
<sequence length="701" mass="78352">MSTGMAAPSSRPLGVSLRYFHHLIEACGGRKKLNGLTTAQVCFDYIVPLTKSTELSLVDHLASDASMRHFVSEANCYVSHAWQYLFLETVDSLDTFFADQGLADDAVLWFCVFNNNQHLVHSYLFEYWSSTFKTQLAAIGNVVMIMHPWNDPVVLRRSWCVFEVYVAVTMQARFEMAMAPGQLELLVQDMLRPDALKDMLGTIKSEASETTVPSDRDGIFELIRAETSFMAVDRLIFSTISDWMKRTLTAQIASGLLPLDEAHRHLCLANIHATEFDYPAVLSAASRARLLFGSSDVRDVHYVHVIAHVGLASCGVGEPETTWRPIFENLLALDGFEPATVCYVRNAYARALIIVKHAAEAYAVCCETYALSLVHLGPLHTLTIATMAILGRSSYNLNDFDQAIPWFRKCLGAQLTLLGSDHPDTVYTRDYLGIICFRRGQLAEAKALFEETNAVRARIHGPLHDQTTAALLNLAVACHYLGDFALAETIVQPLWARASTLPPERYIHLVFQLGALYWAKGDYDSAKHYLEMSLAWCLAHLPPGDADTSQGASAFYRFLLDPTFAAHNPTSDEAWAKVVAFFDKNELETEVWLDESCFGCSQPMQGLWFECSTCPAFAYHFCANCLRRGKSTTFCDHDTCGFKCYVPPRRYFLEQALATRDKAAVAEYAAYCAQYNVADPVVIEPMASDDPIATRVWHPML</sequence>
<dbReference type="AlphaFoldDB" id="T0PUM9"/>
<proteinExistence type="predicted"/>
<protein>
    <submittedName>
        <fullName evidence="3">Uncharacterized protein</fullName>
    </submittedName>
</protein>
<dbReference type="Pfam" id="PF13181">
    <property type="entry name" value="TPR_8"/>
    <property type="match status" value="1"/>
</dbReference>
<dbReference type="Pfam" id="PF13424">
    <property type="entry name" value="TPR_12"/>
    <property type="match status" value="1"/>
</dbReference>
<name>T0PUM9_SAPDV</name>
<dbReference type="STRING" id="1156394.T0PUM9"/>
<dbReference type="Gene3D" id="1.25.40.10">
    <property type="entry name" value="Tetratricopeptide repeat domain"/>
    <property type="match status" value="1"/>
</dbReference>
<dbReference type="OrthoDB" id="626167at2759"/>
<evidence type="ECO:0000313" key="3">
    <source>
        <dbReference type="EMBL" id="EQC29229.1"/>
    </source>
</evidence>
<organism evidence="3 4">
    <name type="scientific">Saprolegnia diclina (strain VS20)</name>
    <dbReference type="NCBI Taxonomy" id="1156394"/>
    <lineage>
        <taxon>Eukaryota</taxon>
        <taxon>Sar</taxon>
        <taxon>Stramenopiles</taxon>
        <taxon>Oomycota</taxon>
        <taxon>Saprolegniomycetes</taxon>
        <taxon>Saprolegniales</taxon>
        <taxon>Saprolegniaceae</taxon>
        <taxon>Saprolegnia</taxon>
    </lineage>
</organism>
<dbReference type="GeneID" id="19953829"/>